<dbReference type="Gene3D" id="3.40.50.80">
    <property type="entry name" value="Nucleotide-binding domain of ferredoxin-NADP reductase (FNR) module"/>
    <property type="match status" value="1"/>
</dbReference>
<dbReference type="PANTHER" id="PTHR42815">
    <property type="entry name" value="FAD-BINDING, PUTATIVE (AFU_ORTHOLOGUE AFUA_6G07600)-RELATED"/>
    <property type="match status" value="1"/>
</dbReference>
<evidence type="ECO:0000259" key="2">
    <source>
        <dbReference type="PROSITE" id="PS51384"/>
    </source>
</evidence>
<dbReference type="Proteomes" id="UP000054481">
    <property type="component" value="Unassembled WGS sequence"/>
</dbReference>
<dbReference type="OrthoDB" id="436496at2759"/>
<dbReference type="Gene3D" id="2.30.110.10">
    <property type="entry name" value="Electron Transport, Fmn-binding Protein, Chain A"/>
    <property type="match status" value="1"/>
</dbReference>
<dbReference type="PANTHER" id="PTHR42815:SF2">
    <property type="entry name" value="FAD-BINDING, PUTATIVE (AFU_ORTHOLOGUE AFUA_6G07600)-RELATED"/>
    <property type="match status" value="1"/>
</dbReference>
<dbReference type="InterPro" id="IPR017927">
    <property type="entry name" value="FAD-bd_FR_type"/>
</dbReference>
<gene>
    <name evidence="3" type="ORF">HIM_11268</name>
</gene>
<dbReference type="InterPro" id="IPR012349">
    <property type="entry name" value="Split_barrel_FMN-bd"/>
</dbReference>
<evidence type="ECO:0000256" key="1">
    <source>
        <dbReference type="SAM" id="MobiDB-lite"/>
    </source>
</evidence>
<dbReference type="AlphaFoldDB" id="A0A0F7ZFL4"/>
<dbReference type="GO" id="GO:0016491">
    <property type="term" value="F:oxidoreductase activity"/>
    <property type="evidence" value="ECO:0007669"/>
    <property type="project" value="InterPro"/>
</dbReference>
<sequence>MLSVGMTTFHEGEKAVRQMLKVPPSENPTSTGLPGRYAARVALSPLVAIGTLDGQGRPWTTIWGGRRGFATAVAPGVLGLKSGVDHRHDPVFAALWDGTDPDAGDGVVQPPDGGKMMAALAIDLETRDRVKLAGVMAAGSVSREDEDDKDAAPTEHSDGTGSRSVQAAFVITESIGNCPKYINKKQIKPRTPLDARIVSDELPLPDEALALLAKADMLFVSSTNGLTMDTNHRGGTSGFIRVVRNGPDGVAIAYPEYSGNRLYQTLGNLRVNPLIGIVVPDYDTSDVLYLTGSASVLVGEQASSLMARTNLAVVVSVAAARFVRGGLPFCGAGGEPSPYNPPLRHLLSERTPHVGAADASSSSRPDMTATLVGREMVTPTIGVFTFQLSSRADAQTTATATWRPGQHVTLDFEPELGTGYAHMCDDDPQSLNDDLKRTFTVSSEPGARLDVKPDVLRSSVATFQITARRHGPATGLLWRHNLAAPLELPVLGFGGEESFRLPTVPESARRPVFVAGGVGVTPLLAQARGVLARGVDLEVLWTLRGEDLPLALRVLKEIPALADKMQLFVTGQALDGLETRESIKATGVAMRQRRMDAKDVSNFKGRGTSFYLCAGPDLLRRLQQWLEGDTFVSEDFGY</sequence>
<protein>
    <recommendedName>
        <fullName evidence="2">FAD-binding FR-type domain-containing protein</fullName>
    </recommendedName>
</protein>
<dbReference type="EMBL" id="KQ030727">
    <property type="protein sequence ID" value="KJZ69346.1"/>
    <property type="molecule type" value="Genomic_DNA"/>
</dbReference>
<feature type="region of interest" description="Disordered" evidence="1">
    <location>
        <begin position="138"/>
        <end position="163"/>
    </location>
</feature>
<dbReference type="InterPro" id="IPR039261">
    <property type="entry name" value="FNR_nucleotide-bd"/>
</dbReference>
<proteinExistence type="predicted"/>
<dbReference type="SUPFAM" id="SSF52343">
    <property type="entry name" value="Ferredoxin reductase-like, C-terminal NADP-linked domain"/>
    <property type="match status" value="1"/>
</dbReference>
<accession>A0A0F7ZFL4</accession>
<keyword evidence="4" id="KW-1185">Reference proteome</keyword>
<organism evidence="3 4">
    <name type="scientific">Hirsutella minnesotensis 3608</name>
    <dbReference type="NCBI Taxonomy" id="1043627"/>
    <lineage>
        <taxon>Eukaryota</taxon>
        <taxon>Fungi</taxon>
        <taxon>Dikarya</taxon>
        <taxon>Ascomycota</taxon>
        <taxon>Pezizomycotina</taxon>
        <taxon>Sordariomycetes</taxon>
        <taxon>Hypocreomycetidae</taxon>
        <taxon>Hypocreales</taxon>
        <taxon>Ophiocordycipitaceae</taxon>
        <taxon>Hirsutella</taxon>
    </lineage>
</organism>
<feature type="domain" description="FAD-binding FR-type" evidence="2">
    <location>
        <begin position="364"/>
        <end position="502"/>
    </location>
</feature>
<evidence type="ECO:0000313" key="3">
    <source>
        <dbReference type="EMBL" id="KJZ69346.1"/>
    </source>
</evidence>
<evidence type="ECO:0000313" key="4">
    <source>
        <dbReference type="Proteomes" id="UP000054481"/>
    </source>
</evidence>
<reference evidence="3 4" key="1">
    <citation type="journal article" date="2014" name="Genome Biol. Evol.">
        <title>Comparative genomics and transcriptomics analyses reveal divergent lifestyle features of nematode endoparasitic fungus Hirsutella minnesotensis.</title>
        <authorList>
            <person name="Lai Y."/>
            <person name="Liu K."/>
            <person name="Zhang X."/>
            <person name="Zhang X."/>
            <person name="Li K."/>
            <person name="Wang N."/>
            <person name="Shu C."/>
            <person name="Wu Y."/>
            <person name="Wang C."/>
            <person name="Bushley K.E."/>
            <person name="Xiang M."/>
            <person name="Liu X."/>
        </authorList>
    </citation>
    <scope>NUCLEOTIDE SEQUENCE [LARGE SCALE GENOMIC DNA]</scope>
    <source>
        <strain evidence="3 4">3608</strain>
    </source>
</reference>
<dbReference type="PROSITE" id="PS51384">
    <property type="entry name" value="FAD_FR"/>
    <property type="match status" value="1"/>
</dbReference>
<name>A0A0F7ZFL4_9HYPO</name>